<dbReference type="Proteomes" id="UP000254123">
    <property type="component" value="Unassembled WGS sequence"/>
</dbReference>
<evidence type="ECO:0000256" key="7">
    <source>
        <dbReference type="PIRNR" id="PIRNR000077"/>
    </source>
</evidence>
<dbReference type="NCBIfam" id="TIGR01068">
    <property type="entry name" value="thioredoxin"/>
    <property type="match status" value="1"/>
</dbReference>
<name>A0A379LNS2_9GAMM</name>
<dbReference type="Gene3D" id="3.40.30.10">
    <property type="entry name" value="Glutaredoxin"/>
    <property type="match status" value="1"/>
</dbReference>
<evidence type="ECO:0000256" key="5">
    <source>
        <dbReference type="ARBA" id="ARBA00023284"/>
    </source>
</evidence>
<feature type="site" description="Contributes to redox potential value" evidence="8">
    <location>
        <position position="35"/>
    </location>
</feature>
<feature type="site" description="Contributes to redox potential value" evidence="8">
    <location>
        <position position="34"/>
    </location>
</feature>
<dbReference type="InterPro" id="IPR013766">
    <property type="entry name" value="Thioredoxin_domain"/>
</dbReference>
<evidence type="ECO:0000256" key="2">
    <source>
        <dbReference type="ARBA" id="ARBA00022448"/>
    </source>
</evidence>
<evidence type="ECO:0000256" key="8">
    <source>
        <dbReference type="PIRSR" id="PIRSR000077-1"/>
    </source>
</evidence>
<keyword evidence="3" id="KW-0249">Electron transport</keyword>
<keyword evidence="4 9" id="KW-1015">Disulfide bond</keyword>
<protein>
    <recommendedName>
        <fullName evidence="6 7">Thioredoxin</fullName>
    </recommendedName>
</protein>
<dbReference type="InterPro" id="IPR005746">
    <property type="entry name" value="Thioredoxin"/>
</dbReference>
<dbReference type="EMBL" id="UGVC01000001">
    <property type="protein sequence ID" value="SUD92198.1"/>
    <property type="molecule type" value="Genomic_DNA"/>
</dbReference>
<dbReference type="CDD" id="cd02947">
    <property type="entry name" value="TRX_family"/>
    <property type="match status" value="1"/>
</dbReference>
<dbReference type="InterPro" id="IPR036249">
    <property type="entry name" value="Thioredoxin-like_sf"/>
</dbReference>
<gene>
    <name evidence="11" type="primary">trxA</name>
    <name evidence="11" type="ORF">NCTC10526_02580</name>
</gene>
<feature type="site" description="Deprotonates C-terminal active site Cys" evidence="8">
    <location>
        <position position="27"/>
    </location>
</feature>
<keyword evidence="12" id="KW-1185">Reference proteome</keyword>
<dbReference type="SUPFAM" id="SSF52833">
    <property type="entry name" value="Thioredoxin-like"/>
    <property type="match status" value="1"/>
</dbReference>
<keyword evidence="2" id="KW-0813">Transport</keyword>
<dbReference type="STRING" id="1123034.GCA_000685805_02121"/>
<accession>A0A379LNS2</accession>
<dbReference type="AlphaFoldDB" id="A0A379LNS2"/>
<evidence type="ECO:0000313" key="11">
    <source>
        <dbReference type="EMBL" id="SUD92198.1"/>
    </source>
</evidence>
<evidence type="ECO:0000256" key="6">
    <source>
        <dbReference type="NCBIfam" id="TIGR01068"/>
    </source>
</evidence>
<dbReference type="RefSeq" id="WP_028859582.1">
    <property type="nucleotide sequence ID" value="NZ_CAJHAQ010000001.1"/>
</dbReference>
<evidence type="ECO:0000256" key="9">
    <source>
        <dbReference type="PIRSR" id="PIRSR000077-4"/>
    </source>
</evidence>
<dbReference type="GO" id="GO:0045454">
    <property type="term" value="P:cell redox homeostasis"/>
    <property type="evidence" value="ECO:0007669"/>
    <property type="project" value="TreeGrafter"/>
</dbReference>
<evidence type="ECO:0000313" key="12">
    <source>
        <dbReference type="Proteomes" id="UP000254123"/>
    </source>
</evidence>
<feature type="disulfide bond" description="Redox-active" evidence="9">
    <location>
        <begin position="33"/>
        <end position="36"/>
    </location>
</feature>
<dbReference type="PANTHER" id="PTHR45663">
    <property type="entry name" value="GEO12009P1"/>
    <property type="match status" value="1"/>
</dbReference>
<organism evidence="11 12">
    <name type="scientific">Psychrobacter phenylpyruvicus</name>
    <dbReference type="NCBI Taxonomy" id="29432"/>
    <lineage>
        <taxon>Bacteria</taxon>
        <taxon>Pseudomonadati</taxon>
        <taxon>Pseudomonadota</taxon>
        <taxon>Gammaproteobacteria</taxon>
        <taxon>Moraxellales</taxon>
        <taxon>Moraxellaceae</taxon>
        <taxon>Psychrobacter</taxon>
    </lineage>
</organism>
<feature type="domain" description="Thioredoxin" evidence="10">
    <location>
        <begin position="1"/>
        <end position="108"/>
    </location>
</feature>
<dbReference type="GO" id="GO:0005829">
    <property type="term" value="C:cytosol"/>
    <property type="evidence" value="ECO:0007669"/>
    <property type="project" value="TreeGrafter"/>
</dbReference>
<evidence type="ECO:0000256" key="3">
    <source>
        <dbReference type="ARBA" id="ARBA00022982"/>
    </source>
</evidence>
<dbReference type="PIRSF" id="PIRSF000077">
    <property type="entry name" value="Thioredoxin"/>
    <property type="match status" value="1"/>
</dbReference>
<sequence>MSDLIVNSTDSNFEKDVVQSDLPVLVDFWAAWCGPCKAIAPILEELAEDYKDKVKVVKVDVDENPETASRFGIRSIPTLMVFKGGEKVDMVMGLQPKADLAALLDKHL</sequence>
<dbReference type="PROSITE" id="PS51352">
    <property type="entry name" value="THIOREDOXIN_2"/>
    <property type="match status" value="1"/>
</dbReference>
<dbReference type="PROSITE" id="PS00194">
    <property type="entry name" value="THIOREDOXIN_1"/>
    <property type="match status" value="1"/>
</dbReference>
<evidence type="ECO:0000259" key="10">
    <source>
        <dbReference type="PROSITE" id="PS51352"/>
    </source>
</evidence>
<proteinExistence type="inferred from homology"/>
<dbReference type="InterPro" id="IPR017937">
    <property type="entry name" value="Thioredoxin_CS"/>
</dbReference>
<reference evidence="11 12" key="1">
    <citation type="submission" date="2018-06" db="EMBL/GenBank/DDBJ databases">
        <authorList>
            <consortium name="Pathogen Informatics"/>
            <person name="Doyle S."/>
        </authorList>
    </citation>
    <scope>NUCLEOTIDE SEQUENCE [LARGE SCALE GENOMIC DNA]</scope>
    <source>
        <strain evidence="11 12">NCTC10526</strain>
    </source>
</reference>
<evidence type="ECO:0000256" key="1">
    <source>
        <dbReference type="ARBA" id="ARBA00008987"/>
    </source>
</evidence>
<comment type="similarity">
    <text evidence="1 7">Belongs to the thioredoxin family.</text>
</comment>
<dbReference type="Pfam" id="PF00085">
    <property type="entry name" value="Thioredoxin"/>
    <property type="match status" value="1"/>
</dbReference>
<dbReference type="PRINTS" id="PR00421">
    <property type="entry name" value="THIOREDOXIN"/>
</dbReference>
<feature type="active site" description="Nucleophile" evidence="8">
    <location>
        <position position="33"/>
    </location>
</feature>
<dbReference type="FunFam" id="3.40.30.10:FF:000001">
    <property type="entry name" value="Thioredoxin"/>
    <property type="match status" value="1"/>
</dbReference>
<dbReference type="GO" id="GO:0015035">
    <property type="term" value="F:protein-disulfide reductase activity"/>
    <property type="evidence" value="ECO:0007669"/>
    <property type="project" value="UniProtKB-UniRule"/>
</dbReference>
<feature type="active site" description="Nucleophile" evidence="8">
    <location>
        <position position="36"/>
    </location>
</feature>
<keyword evidence="5 9" id="KW-0676">Redox-active center</keyword>
<dbReference type="PANTHER" id="PTHR45663:SF11">
    <property type="entry name" value="GEO12009P1"/>
    <property type="match status" value="1"/>
</dbReference>
<evidence type="ECO:0000256" key="4">
    <source>
        <dbReference type="ARBA" id="ARBA00023157"/>
    </source>
</evidence>